<dbReference type="GO" id="GO:0009035">
    <property type="term" value="F:type I site-specific deoxyribonuclease activity"/>
    <property type="evidence" value="ECO:0007669"/>
    <property type="project" value="UniProtKB-EC"/>
</dbReference>
<dbReference type="AlphaFoldDB" id="A0A0R1UT44"/>
<proteinExistence type="inferred from homology"/>
<dbReference type="NCBIfam" id="TIGR00348">
    <property type="entry name" value="hsdR"/>
    <property type="match status" value="1"/>
</dbReference>
<dbReference type="EMBL" id="AZGC01000010">
    <property type="protein sequence ID" value="KRL96337.1"/>
    <property type="molecule type" value="Genomic_DNA"/>
</dbReference>
<dbReference type="Gene3D" id="1.20.58.910">
    <property type="match status" value="1"/>
</dbReference>
<keyword evidence="6 11" id="KW-0680">Restriction system</keyword>
<dbReference type="Gene3D" id="3.90.1570.50">
    <property type="match status" value="1"/>
</dbReference>
<dbReference type="CDD" id="cd18800">
    <property type="entry name" value="SF2_C_EcoR124I-like"/>
    <property type="match status" value="1"/>
</dbReference>
<dbReference type="InterPro" id="IPR040980">
    <property type="entry name" value="SWI2_SNF2"/>
</dbReference>
<organism evidence="13 14">
    <name type="scientific">Limosilactobacillus equigenerosi DSM 18793 = JCM 14505</name>
    <dbReference type="NCBI Taxonomy" id="1423742"/>
    <lineage>
        <taxon>Bacteria</taxon>
        <taxon>Bacillati</taxon>
        <taxon>Bacillota</taxon>
        <taxon>Bacilli</taxon>
        <taxon>Lactobacillales</taxon>
        <taxon>Lactobacillaceae</taxon>
        <taxon>Limosilactobacillus</taxon>
    </lineage>
</organism>
<comment type="function">
    <text evidence="11">Subunit R is required for both nuclease and ATPase activities, but not for modification.</text>
</comment>
<dbReference type="InterPro" id="IPR004473">
    <property type="entry name" value="Restrct_endonuc_typeI_HsdR"/>
</dbReference>
<keyword evidence="9 11" id="KW-0067">ATP-binding</keyword>
<evidence type="ECO:0000256" key="7">
    <source>
        <dbReference type="ARBA" id="ARBA00022759"/>
    </source>
</evidence>
<evidence type="ECO:0000313" key="13">
    <source>
        <dbReference type="EMBL" id="KRL96337.1"/>
    </source>
</evidence>
<evidence type="ECO:0000313" key="14">
    <source>
        <dbReference type="Proteomes" id="UP000051084"/>
    </source>
</evidence>
<dbReference type="Gene3D" id="3.40.50.300">
    <property type="entry name" value="P-loop containing nucleotide triphosphate hydrolases"/>
    <property type="match status" value="2"/>
</dbReference>
<evidence type="ECO:0000256" key="8">
    <source>
        <dbReference type="ARBA" id="ARBA00022801"/>
    </source>
</evidence>
<evidence type="ECO:0000256" key="3">
    <source>
        <dbReference type="ARBA" id="ARBA00011296"/>
    </source>
</evidence>
<comment type="catalytic activity">
    <reaction evidence="1 11">
        <text>Endonucleolytic cleavage of DNA to give random double-stranded fragments with terminal 5'-phosphates, ATP is simultaneously hydrolyzed.</text>
        <dbReference type="EC" id="3.1.21.3"/>
    </reaction>
</comment>
<dbReference type="STRING" id="417373.GCA_001570685_00620"/>
<evidence type="ECO:0000256" key="9">
    <source>
        <dbReference type="ARBA" id="ARBA00022840"/>
    </source>
</evidence>
<protein>
    <recommendedName>
        <fullName evidence="11">Type I restriction enzyme endonuclease subunit</fullName>
        <shortName evidence="11">R protein</shortName>
        <ecNumber evidence="11">3.1.21.3</ecNumber>
    </recommendedName>
    <alternativeName>
        <fullName evidence="11">Type-1 restriction enzyme R protein</fullName>
    </alternativeName>
</protein>
<comment type="similarity">
    <text evidence="2 11">Belongs to the HsdR family.</text>
</comment>
<dbReference type="PROSITE" id="PS51192">
    <property type="entry name" value="HELICASE_ATP_BIND_1"/>
    <property type="match status" value="1"/>
</dbReference>
<keyword evidence="4" id="KW-0540">Nuclease</keyword>
<reference evidence="13 14" key="1">
    <citation type="journal article" date="2015" name="Genome Announc.">
        <title>Expanding the biotechnology potential of lactobacilli through comparative genomics of 213 strains and associated genera.</title>
        <authorList>
            <person name="Sun Z."/>
            <person name="Harris H.M."/>
            <person name="McCann A."/>
            <person name="Guo C."/>
            <person name="Argimon S."/>
            <person name="Zhang W."/>
            <person name="Yang X."/>
            <person name="Jeffery I.B."/>
            <person name="Cooney J.C."/>
            <person name="Kagawa T.F."/>
            <person name="Liu W."/>
            <person name="Song Y."/>
            <person name="Salvetti E."/>
            <person name="Wrobel A."/>
            <person name="Rasinkangas P."/>
            <person name="Parkhill J."/>
            <person name="Rea M.C."/>
            <person name="O'Sullivan O."/>
            <person name="Ritari J."/>
            <person name="Douillard F.P."/>
            <person name="Paul Ross R."/>
            <person name="Yang R."/>
            <person name="Briner A.E."/>
            <person name="Felis G.E."/>
            <person name="de Vos W.M."/>
            <person name="Barrangou R."/>
            <person name="Klaenhammer T.R."/>
            <person name="Caufield P.W."/>
            <person name="Cui Y."/>
            <person name="Zhang H."/>
            <person name="O'Toole P.W."/>
        </authorList>
    </citation>
    <scope>NUCLEOTIDE SEQUENCE [LARGE SCALE GENOMIC DNA]</scope>
    <source>
        <strain evidence="13 14">DSM 18793</strain>
    </source>
</reference>
<feature type="domain" description="Helicase ATP-binding" evidence="12">
    <location>
        <begin position="290"/>
        <end position="459"/>
    </location>
</feature>
<evidence type="ECO:0000256" key="11">
    <source>
        <dbReference type="RuleBase" id="RU364115"/>
    </source>
</evidence>
<dbReference type="PANTHER" id="PTHR30195">
    <property type="entry name" value="TYPE I SITE-SPECIFIC DEOXYRIBONUCLEASE PROTEIN SUBUNIT M AND R"/>
    <property type="match status" value="1"/>
</dbReference>
<evidence type="ECO:0000256" key="6">
    <source>
        <dbReference type="ARBA" id="ARBA00022747"/>
    </source>
</evidence>
<dbReference type="OrthoDB" id="9758243at2"/>
<sequence length="1027" mass="118272">MVIHDKDASEKQFQERFVNELKKFRWEAPEKLDGNKVSVTVQSLIDNWRNELNRLNSEELDHVPLTDSEFNQVMDKVRAISNSFEASKLLSMENGIGKIDGIYRDTNPKVTHSQVTLKIFNKPQVSGGSSSYQVAREVVTDHGNRFDIVLLINGLPLINIEQKRTDKTIKEAYGQFKRYYRDGEYQNNFMAFSQMMVVTSEIETKYFATPKSLDDFNPKFVFHWADKQNNIINYWKKIISDFLMIPMAHQMVGDYLVIESGKRPENERHMLMRPYQIHALQAIEGAALGKDEIGYPHGGFIWHTTGSGKTITSFKTALVLSTRLSYDKVVFMVDRKELDANTEESFKSYSEYESVEVAGTASTHQLRTKLLKGKSKIIVTTTYKISNLVKDLVESKDNSLSDKRIIFIVDEAQRTTMGKMMASIKDYFQKNGLFYGFTGTPLFDENNAKGLVHKIKDKQKSELINTTEKLFGPELHRYTIDEAIRDGNVLGFNVDYINTGEFKDYDELKDKLIHKLYGENATREEKREIYRLSDLKTEEKAKAESLFGYIDETHIPKVVTDIIEGWDNQSKQKQFNAILTVAHKDRVINYYQEFKKQLANSGKKINIAMTFSFGNENDPDNIVSYDIKEMMFKDYAEFTGVEFIPEDAKHGENEYFSDLIDRTKRGGSGRNPKNIDLVIVADQLLTGYDSKRLNTLYVDRKLELQGLIQAYSRTNRVFDSSKEFGTIINYKYPEITKSHVTEAIKLYGSGGNSSRIIVEDYSVAVGNLATSIYELKETLPNPTEWINLMNDEEKKELFISAFTVASKCLNSVTQYYCFKWDNQSFGLTEHKWKQYVGAFKNLTDSDDSSRDDVPVVDLYSTKLQGTEIIDSQHILNLIGEKTTVEGDNQTINDEVLRLINEEIEDLSNLGKDQQSKLLKRFVDKVLVPGEIPAGVRIDDEFNKWKKSLQYNEIVNLCDEWGFDADMVSESVEEYSLDNPDVIPFINEIYTTESYERAKMEFSSQLTYTMEASEMLPDWMKKIKKKYE</sequence>
<dbReference type="Pfam" id="PF18766">
    <property type="entry name" value="SWI2_SNF2"/>
    <property type="match status" value="1"/>
</dbReference>
<dbReference type="GO" id="GO:0009307">
    <property type="term" value="P:DNA restriction-modification system"/>
    <property type="evidence" value="ECO:0007669"/>
    <property type="project" value="UniProtKB-KW"/>
</dbReference>
<evidence type="ECO:0000256" key="1">
    <source>
        <dbReference type="ARBA" id="ARBA00000851"/>
    </source>
</evidence>
<dbReference type="CDD" id="cd22332">
    <property type="entry name" value="HsdR_N"/>
    <property type="match status" value="1"/>
</dbReference>
<dbReference type="PATRIC" id="fig|1423742.4.peg.352"/>
<dbReference type="Proteomes" id="UP000051084">
    <property type="component" value="Unassembled WGS sequence"/>
</dbReference>
<dbReference type="SMART" id="SM00487">
    <property type="entry name" value="DEXDc"/>
    <property type="match status" value="1"/>
</dbReference>
<evidence type="ECO:0000259" key="12">
    <source>
        <dbReference type="PROSITE" id="PS51192"/>
    </source>
</evidence>
<dbReference type="InterPro" id="IPR051268">
    <property type="entry name" value="Type-I_R_enzyme_R_subunit"/>
</dbReference>
<dbReference type="InterPro" id="IPR055180">
    <property type="entry name" value="HsdR_RecA-like_helicase_dom_2"/>
</dbReference>
<keyword evidence="10 11" id="KW-0238">DNA-binding</keyword>
<dbReference type="InterPro" id="IPR027417">
    <property type="entry name" value="P-loop_NTPase"/>
</dbReference>
<evidence type="ECO:0000256" key="4">
    <source>
        <dbReference type="ARBA" id="ARBA00022722"/>
    </source>
</evidence>
<dbReference type="InterPro" id="IPR014001">
    <property type="entry name" value="Helicase_ATP-bd"/>
</dbReference>
<gene>
    <name evidence="13" type="ORF">FC21_GL000338</name>
</gene>
<dbReference type="SUPFAM" id="SSF52540">
    <property type="entry name" value="P-loop containing nucleoside triphosphate hydrolases"/>
    <property type="match status" value="1"/>
</dbReference>
<keyword evidence="14" id="KW-1185">Reference proteome</keyword>
<name>A0A0R1UT44_9LACO</name>
<keyword evidence="5 11" id="KW-0547">Nucleotide-binding</keyword>
<evidence type="ECO:0000256" key="5">
    <source>
        <dbReference type="ARBA" id="ARBA00022741"/>
    </source>
</evidence>
<dbReference type="PANTHER" id="PTHR30195:SF16">
    <property type="entry name" value="TYPE I RESTRICTION ENZYME ENDONUCLEASE SUBUNIT"/>
    <property type="match status" value="1"/>
</dbReference>
<dbReference type="RefSeq" id="WP_056995295.1">
    <property type="nucleotide sequence ID" value="NZ_AZGC01000010.1"/>
</dbReference>
<dbReference type="Pfam" id="PF04313">
    <property type="entry name" value="HSDR_N"/>
    <property type="match status" value="1"/>
</dbReference>
<dbReference type="EC" id="3.1.21.3" evidence="11"/>
<evidence type="ECO:0000256" key="2">
    <source>
        <dbReference type="ARBA" id="ARBA00008598"/>
    </source>
</evidence>
<accession>A0A0R1UT44</accession>
<dbReference type="Pfam" id="PF22679">
    <property type="entry name" value="T1R_D3-like"/>
    <property type="match status" value="1"/>
</dbReference>
<comment type="subunit">
    <text evidence="3 11">The type I restriction/modification system is composed of three polypeptides R, M and S.</text>
</comment>
<dbReference type="GO" id="GO:0005524">
    <property type="term" value="F:ATP binding"/>
    <property type="evidence" value="ECO:0007669"/>
    <property type="project" value="UniProtKB-KW"/>
</dbReference>
<dbReference type="InterPro" id="IPR007409">
    <property type="entry name" value="Restrct_endonuc_type1_HsdR_N"/>
</dbReference>
<evidence type="ECO:0000256" key="10">
    <source>
        <dbReference type="ARBA" id="ARBA00023125"/>
    </source>
</evidence>
<keyword evidence="8 11" id="KW-0378">Hydrolase</keyword>
<comment type="caution">
    <text evidence="13">The sequence shown here is derived from an EMBL/GenBank/DDBJ whole genome shotgun (WGS) entry which is preliminary data.</text>
</comment>
<keyword evidence="7" id="KW-0255">Endonuclease</keyword>
<dbReference type="GO" id="GO:0003677">
    <property type="term" value="F:DNA binding"/>
    <property type="evidence" value="ECO:0007669"/>
    <property type="project" value="UniProtKB-KW"/>
</dbReference>